<dbReference type="OrthoDB" id="4473401at2759"/>
<protein>
    <submittedName>
        <fullName evidence="1">Uncharacterized protein</fullName>
    </submittedName>
</protein>
<name>A0A3P7ZM61_HELPZ</name>
<dbReference type="PANTHER" id="PTHR47248">
    <property type="entry name" value="PROTEIN CBG06772"/>
    <property type="match status" value="1"/>
</dbReference>
<dbReference type="AlphaFoldDB" id="A0A3P7ZM61"/>
<sequence>MEALFSLKTLYFTPFAVMFRGISPASPLSLLLEHVSFLSDRFNAAYHPKCSNGREPYGEMMDGWRQIRFGKSCADNFCPSGYRCQDADIFAYCC</sequence>
<dbReference type="EMBL" id="UZAH01026771">
    <property type="protein sequence ID" value="VDO85144.1"/>
    <property type="molecule type" value="Genomic_DNA"/>
</dbReference>
<dbReference type="InterPro" id="IPR052861">
    <property type="entry name" value="BPTI/Kunitz_domain"/>
</dbReference>
<organism evidence="1">
    <name type="scientific">Heligmosomoides polygyrus</name>
    <name type="common">Parasitic roundworm</name>
    <dbReference type="NCBI Taxonomy" id="6339"/>
    <lineage>
        <taxon>Eukaryota</taxon>
        <taxon>Metazoa</taxon>
        <taxon>Ecdysozoa</taxon>
        <taxon>Nematoda</taxon>
        <taxon>Chromadorea</taxon>
        <taxon>Rhabditida</taxon>
        <taxon>Rhabditina</taxon>
        <taxon>Rhabditomorpha</taxon>
        <taxon>Strongyloidea</taxon>
        <taxon>Heligmosomidae</taxon>
        <taxon>Heligmosomoides</taxon>
    </lineage>
</organism>
<gene>
    <name evidence="1" type="ORF">HPBE_LOCUS10451</name>
</gene>
<dbReference type="PANTHER" id="PTHR47248:SF9">
    <property type="entry name" value="BPTI_KUNITZ INHIBITOR DOMAIN-CONTAINING PROTEIN"/>
    <property type="match status" value="1"/>
</dbReference>
<proteinExistence type="predicted"/>
<reference evidence="1" key="1">
    <citation type="submission" date="2018-11" db="EMBL/GenBank/DDBJ databases">
        <authorList>
            <consortium name="Pathogen Informatics"/>
        </authorList>
    </citation>
    <scope>NUCLEOTIDE SEQUENCE [LARGE SCALE GENOMIC DNA]</scope>
</reference>
<evidence type="ECO:0000313" key="1">
    <source>
        <dbReference type="EMBL" id="VDO85144.1"/>
    </source>
</evidence>
<accession>A0A3P7ZM61</accession>